<dbReference type="NCBIfam" id="TIGR00326">
    <property type="entry name" value="eubact_ribD"/>
    <property type="match status" value="1"/>
</dbReference>
<comment type="similarity">
    <text evidence="4 12">In the N-terminal section; belongs to the cytidine and deoxycytidylate deaminase family.</text>
</comment>
<feature type="active site" description="Proton donor" evidence="13">
    <location>
        <position position="46"/>
    </location>
</feature>
<comment type="cofactor">
    <cofactor evidence="12 15">
        <name>Zn(2+)</name>
        <dbReference type="ChEBI" id="CHEBI:29105"/>
    </cofactor>
    <text evidence="12 15">Binds 1 zinc ion.</text>
</comment>
<evidence type="ECO:0000313" key="18">
    <source>
        <dbReference type="Proteomes" id="UP000595224"/>
    </source>
</evidence>
<feature type="binding site" evidence="14">
    <location>
        <position position="193"/>
    </location>
    <ligand>
        <name>NADP(+)</name>
        <dbReference type="ChEBI" id="CHEBI:58349"/>
    </ligand>
</feature>
<keyword evidence="11" id="KW-0511">Multifunctional enzyme</keyword>
<dbReference type="AlphaFoldDB" id="A0A7T3RFB7"/>
<dbReference type="PANTHER" id="PTHR38011:SF7">
    <property type="entry name" value="2,5-DIAMINO-6-RIBOSYLAMINO-4(3H)-PYRIMIDINONE 5'-PHOSPHATE REDUCTASE"/>
    <property type="match status" value="1"/>
</dbReference>
<dbReference type="SUPFAM" id="SSF53597">
    <property type="entry name" value="Dihydrofolate reductase-like"/>
    <property type="match status" value="1"/>
</dbReference>
<evidence type="ECO:0000256" key="3">
    <source>
        <dbReference type="ARBA" id="ARBA00004910"/>
    </source>
</evidence>
<feature type="domain" description="CMP/dCMP-type deaminase" evidence="16">
    <location>
        <begin position="1"/>
        <end position="120"/>
    </location>
</feature>
<dbReference type="InterPro" id="IPR004794">
    <property type="entry name" value="Eubact_RibD"/>
</dbReference>
<reference evidence="17 18" key="1">
    <citation type="submission" date="2020-11" db="EMBL/GenBank/DDBJ databases">
        <title>Treponema Peruensis nv. sp., first commensal Treponema isolated from human feces.</title>
        <authorList>
            <person name="Belkhou C."/>
            <person name="Raes J."/>
        </authorList>
    </citation>
    <scope>NUCLEOTIDE SEQUENCE [LARGE SCALE GENOMIC DNA]</scope>
    <source>
        <strain evidence="17 18">RCC2812</strain>
    </source>
</reference>
<dbReference type="GO" id="GO:0008703">
    <property type="term" value="F:5-amino-6-(5-phosphoribosylamino)uracil reductase activity"/>
    <property type="evidence" value="ECO:0007669"/>
    <property type="project" value="UniProtKB-EC"/>
</dbReference>
<dbReference type="Pfam" id="PF00383">
    <property type="entry name" value="dCMP_cyt_deam_1"/>
    <property type="match status" value="1"/>
</dbReference>
<comment type="pathway">
    <text evidence="3 12">Cofactor biosynthesis; riboflavin biosynthesis; 5-amino-6-(D-ribitylamino)uracil from GTP: step 3/4.</text>
</comment>
<keyword evidence="6 12" id="KW-0686">Riboflavin biosynthesis</keyword>
<feature type="binding site" evidence="14">
    <location>
        <position position="204"/>
    </location>
    <ligand>
        <name>substrate</name>
    </ligand>
</feature>
<dbReference type="GO" id="GO:0008270">
    <property type="term" value="F:zinc ion binding"/>
    <property type="evidence" value="ECO:0007669"/>
    <property type="project" value="InterPro"/>
</dbReference>
<feature type="binding site" evidence="14">
    <location>
        <position position="197"/>
    </location>
    <ligand>
        <name>NADP(+)</name>
        <dbReference type="ChEBI" id="CHEBI:58349"/>
    </ligand>
</feature>
<comment type="similarity">
    <text evidence="5 12">In the C-terminal section; belongs to the HTP reductase family.</text>
</comment>
<gene>
    <name evidence="17" type="primary">ribD</name>
    <name evidence="17" type="ORF">IWA51_05140</name>
</gene>
<evidence type="ECO:0000259" key="16">
    <source>
        <dbReference type="PROSITE" id="PS51747"/>
    </source>
</evidence>
<dbReference type="EC" id="1.1.1.193" evidence="12"/>
<dbReference type="EMBL" id="CP064936">
    <property type="protein sequence ID" value="QQA01983.1"/>
    <property type="molecule type" value="Genomic_DNA"/>
</dbReference>
<feature type="binding site" evidence="14">
    <location>
        <position position="151"/>
    </location>
    <ligand>
        <name>NADP(+)</name>
        <dbReference type="ChEBI" id="CHEBI:58349"/>
    </ligand>
</feature>
<evidence type="ECO:0000256" key="1">
    <source>
        <dbReference type="ARBA" id="ARBA00002151"/>
    </source>
</evidence>
<feature type="binding site" evidence="14">
    <location>
        <position position="298"/>
    </location>
    <ligand>
        <name>substrate</name>
    </ligand>
</feature>
<dbReference type="GO" id="GO:0008835">
    <property type="term" value="F:diaminohydroxyphosphoribosylaminopyrimidine deaminase activity"/>
    <property type="evidence" value="ECO:0007669"/>
    <property type="project" value="UniProtKB-EC"/>
</dbReference>
<feature type="binding site" evidence="14">
    <location>
        <position position="167"/>
    </location>
    <ligand>
        <name>substrate</name>
    </ligand>
</feature>
<evidence type="ECO:0000256" key="12">
    <source>
        <dbReference type="PIRNR" id="PIRNR006769"/>
    </source>
</evidence>
<keyword evidence="9 12" id="KW-0521">NADP</keyword>
<dbReference type="PROSITE" id="PS00903">
    <property type="entry name" value="CYT_DCMP_DEAMINASES_1"/>
    <property type="match status" value="1"/>
</dbReference>
<comment type="catalytic activity">
    <reaction evidence="12">
        <text>2,5-diamino-6-hydroxy-4-(5-phosphoribosylamino)-pyrimidine + H2O + H(+) = 5-amino-6-(5-phospho-D-ribosylamino)uracil + NH4(+)</text>
        <dbReference type="Rhea" id="RHEA:21868"/>
        <dbReference type="ChEBI" id="CHEBI:15377"/>
        <dbReference type="ChEBI" id="CHEBI:15378"/>
        <dbReference type="ChEBI" id="CHEBI:28938"/>
        <dbReference type="ChEBI" id="CHEBI:58453"/>
        <dbReference type="ChEBI" id="CHEBI:58614"/>
        <dbReference type="EC" id="3.5.4.26"/>
    </reaction>
</comment>
<sequence length="380" mass="40347">MRKAIQLALLGGGHVHPNPLVGAVIARNGEFLAGGYHHEYGGLHAERDALKNAADSNTDVKGADMYVTLEPCCHTGKQPPCTQAIIASGIKRVIVGSRDPNPLVSGKGFLELQKAGIIVERDFLRDECDSINKIFFHYITKKTPYVIVKYAVSADGRTCADSGDSKWITGPCAREYVHRMRSGVAAVMTGSATVAADNPLLTCRLEPSEKFIPHNPVRIVCDTNLSVSPDCALMKTAREVPVIIACSKHSFSKNQDKAAVLKDLGAKILCVQEYGGHLSMPSLLCELGKEGIDSILVESGGTLSGSLFFSPCGCLVNEVCCFIGSKILGGHLAHGPVGGDGCSKVSESISLSKPSVRVFGSDVLLSYSVTGNGEEQCSQE</sequence>
<evidence type="ECO:0000256" key="15">
    <source>
        <dbReference type="PIRSR" id="PIRSR006769-3"/>
    </source>
</evidence>
<evidence type="ECO:0000256" key="11">
    <source>
        <dbReference type="ARBA" id="ARBA00023268"/>
    </source>
</evidence>
<dbReference type="SUPFAM" id="SSF53927">
    <property type="entry name" value="Cytidine deaminase-like"/>
    <property type="match status" value="1"/>
</dbReference>
<proteinExistence type="inferred from homology"/>
<organism evidence="17 18">
    <name type="scientific">Treponema peruense</name>
    <dbReference type="NCBI Taxonomy" id="2787628"/>
    <lineage>
        <taxon>Bacteria</taxon>
        <taxon>Pseudomonadati</taxon>
        <taxon>Spirochaetota</taxon>
        <taxon>Spirochaetia</taxon>
        <taxon>Spirochaetales</taxon>
        <taxon>Treponemataceae</taxon>
        <taxon>Treponema</taxon>
    </lineage>
</organism>
<feature type="binding site" evidence="15">
    <location>
        <position position="72"/>
    </location>
    <ligand>
        <name>Zn(2+)</name>
        <dbReference type="ChEBI" id="CHEBI:29105"/>
        <note>catalytic</note>
    </ligand>
</feature>
<feature type="binding site" evidence="15">
    <location>
        <position position="81"/>
    </location>
    <ligand>
        <name>Zn(2+)</name>
        <dbReference type="ChEBI" id="CHEBI:29105"/>
        <note>catalytic</note>
    </ligand>
</feature>
<keyword evidence="7 12" id="KW-0479">Metal-binding</keyword>
<dbReference type="PROSITE" id="PS51747">
    <property type="entry name" value="CYT_DCMP_DEAMINASES_2"/>
    <property type="match status" value="1"/>
</dbReference>
<dbReference type="Gene3D" id="3.40.430.10">
    <property type="entry name" value="Dihydrofolate Reductase, subunit A"/>
    <property type="match status" value="1"/>
</dbReference>
<keyword evidence="18" id="KW-1185">Reference proteome</keyword>
<dbReference type="NCBIfam" id="TIGR00227">
    <property type="entry name" value="ribD_Cterm"/>
    <property type="match status" value="1"/>
</dbReference>
<keyword evidence="10 12" id="KW-0560">Oxidoreductase</keyword>
<dbReference type="InterPro" id="IPR002125">
    <property type="entry name" value="CMP_dCMP_dom"/>
</dbReference>
<feature type="binding site" evidence="15">
    <location>
        <position position="44"/>
    </location>
    <ligand>
        <name>Zn(2+)</name>
        <dbReference type="ChEBI" id="CHEBI:29105"/>
        <note>catalytic</note>
    </ligand>
</feature>
<dbReference type="InterPro" id="IPR016193">
    <property type="entry name" value="Cytidine_deaminase-like"/>
</dbReference>
<evidence type="ECO:0000256" key="13">
    <source>
        <dbReference type="PIRSR" id="PIRSR006769-1"/>
    </source>
</evidence>
<keyword evidence="12 17" id="KW-0378">Hydrolase</keyword>
<keyword evidence="8 12" id="KW-0862">Zinc</keyword>
<evidence type="ECO:0000256" key="7">
    <source>
        <dbReference type="ARBA" id="ARBA00022723"/>
    </source>
</evidence>
<dbReference type="PIRSF" id="PIRSF006769">
    <property type="entry name" value="RibD"/>
    <property type="match status" value="1"/>
</dbReference>
<evidence type="ECO:0000256" key="9">
    <source>
        <dbReference type="ARBA" id="ARBA00022857"/>
    </source>
</evidence>
<dbReference type="InterPro" id="IPR024072">
    <property type="entry name" value="DHFR-like_dom_sf"/>
</dbReference>
<evidence type="ECO:0000256" key="14">
    <source>
        <dbReference type="PIRSR" id="PIRSR006769-2"/>
    </source>
</evidence>
<protein>
    <recommendedName>
        <fullName evidence="12">Riboflavin biosynthesis protein RibD</fullName>
    </recommendedName>
    <domain>
        <recommendedName>
            <fullName evidence="12">Diaminohydroxyphosphoribosylaminopyrimidine deaminase</fullName>
            <shortName evidence="12">DRAP deaminase</shortName>
            <ecNumber evidence="12">3.5.4.26</ecNumber>
        </recommendedName>
        <alternativeName>
            <fullName evidence="12">Riboflavin-specific deaminase</fullName>
        </alternativeName>
    </domain>
    <domain>
        <recommendedName>
            <fullName evidence="12">5-amino-6-(5-phosphoribosylamino)uracil reductase</fullName>
            <ecNumber evidence="12">1.1.1.193</ecNumber>
        </recommendedName>
        <alternativeName>
            <fullName evidence="12">HTP reductase</fullName>
        </alternativeName>
    </domain>
</protein>
<dbReference type="KEGG" id="tper:IWA51_05140"/>
<comment type="catalytic activity">
    <reaction evidence="12">
        <text>5-amino-6-(5-phospho-D-ribitylamino)uracil + NADP(+) = 5-amino-6-(5-phospho-D-ribosylamino)uracil + NADPH + H(+)</text>
        <dbReference type="Rhea" id="RHEA:17845"/>
        <dbReference type="ChEBI" id="CHEBI:15378"/>
        <dbReference type="ChEBI" id="CHEBI:57783"/>
        <dbReference type="ChEBI" id="CHEBI:58349"/>
        <dbReference type="ChEBI" id="CHEBI:58421"/>
        <dbReference type="ChEBI" id="CHEBI:58453"/>
        <dbReference type="EC" id="1.1.1.193"/>
    </reaction>
</comment>
<dbReference type="InterPro" id="IPR002734">
    <property type="entry name" value="RibDG_C"/>
</dbReference>
<dbReference type="UniPathway" id="UPA00275">
    <property type="reaction ID" value="UER00401"/>
</dbReference>
<dbReference type="CDD" id="cd01284">
    <property type="entry name" value="Riboflavin_deaminase-reductase"/>
    <property type="match status" value="1"/>
</dbReference>
<dbReference type="Proteomes" id="UP000595224">
    <property type="component" value="Chromosome"/>
</dbReference>
<comment type="function">
    <text evidence="1 12">Converts 2,5-diamino-6-(ribosylamino)-4(3h)-pyrimidinone 5'-phosphate into 5-amino-6-(ribosylamino)-2,4(1h,3h)-pyrimidinedione 5'-phosphate.</text>
</comment>
<feature type="binding site" evidence="14">
    <location>
        <position position="181"/>
    </location>
    <ligand>
        <name>substrate</name>
    </ligand>
</feature>
<dbReference type="Gene3D" id="3.40.140.10">
    <property type="entry name" value="Cytidine Deaminase, domain 2"/>
    <property type="match status" value="1"/>
</dbReference>
<evidence type="ECO:0000256" key="2">
    <source>
        <dbReference type="ARBA" id="ARBA00004882"/>
    </source>
</evidence>
<evidence type="ECO:0000256" key="6">
    <source>
        <dbReference type="ARBA" id="ARBA00022619"/>
    </source>
</evidence>
<dbReference type="InterPro" id="IPR016192">
    <property type="entry name" value="APOBEC/CMP_deaminase_Zn-bd"/>
</dbReference>
<evidence type="ECO:0000256" key="5">
    <source>
        <dbReference type="ARBA" id="ARBA00007417"/>
    </source>
</evidence>
<evidence type="ECO:0000256" key="10">
    <source>
        <dbReference type="ARBA" id="ARBA00023002"/>
    </source>
</evidence>
<feature type="binding site" evidence="14">
    <location>
        <position position="201"/>
    </location>
    <ligand>
        <name>substrate</name>
    </ligand>
</feature>
<feature type="binding site" evidence="14">
    <location>
        <position position="223"/>
    </location>
    <ligand>
        <name>NADP(+)</name>
        <dbReference type="ChEBI" id="CHEBI:58349"/>
    </ligand>
</feature>
<dbReference type="Pfam" id="PF01872">
    <property type="entry name" value="RibD_C"/>
    <property type="match status" value="1"/>
</dbReference>
<dbReference type="PANTHER" id="PTHR38011">
    <property type="entry name" value="DIHYDROFOLATE REDUCTASE FAMILY PROTEIN (AFU_ORTHOLOGUE AFUA_8G06820)"/>
    <property type="match status" value="1"/>
</dbReference>
<accession>A0A7T3RFB7</accession>
<name>A0A7T3RFB7_9SPIR</name>
<evidence type="ECO:0000256" key="8">
    <source>
        <dbReference type="ARBA" id="ARBA00022833"/>
    </source>
</evidence>
<feature type="binding site" evidence="14">
    <location>
        <begin position="300"/>
        <end position="306"/>
    </location>
    <ligand>
        <name>NADP(+)</name>
        <dbReference type="ChEBI" id="CHEBI:58349"/>
    </ligand>
</feature>
<feature type="binding site" evidence="14">
    <location>
        <position position="165"/>
    </location>
    <ligand>
        <name>substrate</name>
    </ligand>
</feature>
<comment type="pathway">
    <text evidence="2 12">Cofactor biosynthesis; riboflavin biosynthesis; 5-amino-6-(D-ribitylamino)uracil from GTP: step 2/4.</text>
</comment>
<dbReference type="GO" id="GO:0009231">
    <property type="term" value="P:riboflavin biosynthetic process"/>
    <property type="evidence" value="ECO:0007669"/>
    <property type="project" value="UniProtKB-UniPathway"/>
</dbReference>
<dbReference type="InterPro" id="IPR050765">
    <property type="entry name" value="Riboflavin_Biosynth_HTPR"/>
</dbReference>
<dbReference type="EC" id="3.5.4.26" evidence="12"/>
<dbReference type="InterPro" id="IPR011549">
    <property type="entry name" value="RibD_C"/>
</dbReference>
<evidence type="ECO:0000256" key="4">
    <source>
        <dbReference type="ARBA" id="ARBA00005259"/>
    </source>
</evidence>
<evidence type="ECO:0000313" key="17">
    <source>
        <dbReference type="EMBL" id="QQA01983.1"/>
    </source>
</evidence>
<dbReference type="GO" id="GO:0050661">
    <property type="term" value="F:NADP binding"/>
    <property type="evidence" value="ECO:0007669"/>
    <property type="project" value="InterPro"/>
</dbReference>